<evidence type="ECO:0000313" key="3">
    <source>
        <dbReference type="EMBL" id="GKV36791.1"/>
    </source>
</evidence>
<reference evidence="3 4" key="1">
    <citation type="journal article" date="2021" name="Commun. Biol.">
        <title>The genome of Shorea leprosula (Dipterocarpaceae) highlights the ecological relevance of drought in aseasonal tropical rainforests.</title>
        <authorList>
            <person name="Ng K.K.S."/>
            <person name="Kobayashi M.J."/>
            <person name="Fawcett J.A."/>
            <person name="Hatakeyama M."/>
            <person name="Paape T."/>
            <person name="Ng C.H."/>
            <person name="Ang C.C."/>
            <person name="Tnah L.H."/>
            <person name="Lee C.T."/>
            <person name="Nishiyama T."/>
            <person name="Sese J."/>
            <person name="O'Brien M.J."/>
            <person name="Copetti D."/>
            <person name="Mohd Noor M.I."/>
            <person name="Ong R.C."/>
            <person name="Putra M."/>
            <person name="Sireger I.Z."/>
            <person name="Indrioko S."/>
            <person name="Kosugi Y."/>
            <person name="Izuno A."/>
            <person name="Isagi Y."/>
            <person name="Lee S.L."/>
            <person name="Shimizu K.K."/>
        </authorList>
    </citation>
    <scope>NUCLEOTIDE SEQUENCE [LARGE SCALE GENOMIC DNA]</scope>
    <source>
        <strain evidence="3">214</strain>
    </source>
</reference>
<dbReference type="PANTHER" id="PTHR31301">
    <property type="entry name" value="LOB DOMAIN-CONTAINING PROTEIN 4-RELATED"/>
    <property type="match status" value="1"/>
</dbReference>
<organism evidence="3 4">
    <name type="scientific">Rubroshorea leprosula</name>
    <dbReference type="NCBI Taxonomy" id="152421"/>
    <lineage>
        <taxon>Eukaryota</taxon>
        <taxon>Viridiplantae</taxon>
        <taxon>Streptophyta</taxon>
        <taxon>Embryophyta</taxon>
        <taxon>Tracheophyta</taxon>
        <taxon>Spermatophyta</taxon>
        <taxon>Magnoliopsida</taxon>
        <taxon>eudicotyledons</taxon>
        <taxon>Gunneridae</taxon>
        <taxon>Pentapetalae</taxon>
        <taxon>rosids</taxon>
        <taxon>malvids</taxon>
        <taxon>Malvales</taxon>
        <taxon>Dipterocarpaceae</taxon>
        <taxon>Rubroshorea</taxon>
    </lineage>
</organism>
<comment type="similarity">
    <text evidence="1">Belongs to the LOB domain-containing protein family.</text>
</comment>
<evidence type="ECO:0000256" key="1">
    <source>
        <dbReference type="ARBA" id="ARBA00005474"/>
    </source>
</evidence>
<dbReference type="InterPro" id="IPR036397">
    <property type="entry name" value="RNaseH_sf"/>
</dbReference>
<evidence type="ECO:0000259" key="2">
    <source>
        <dbReference type="PROSITE" id="PS50891"/>
    </source>
</evidence>
<dbReference type="InterPro" id="IPR002156">
    <property type="entry name" value="RNaseH_domain"/>
</dbReference>
<name>A0AAV5LIZ5_9ROSI</name>
<dbReference type="GO" id="GO:0003676">
    <property type="term" value="F:nucleic acid binding"/>
    <property type="evidence" value="ECO:0007669"/>
    <property type="project" value="InterPro"/>
</dbReference>
<dbReference type="Pfam" id="PF03195">
    <property type="entry name" value="LOB"/>
    <property type="match status" value="1"/>
</dbReference>
<feature type="domain" description="LOB" evidence="2">
    <location>
        <begin position="14"/>
        <end position="115"/>
    </location>
</feature>
<protein>
    <recommendedName>
        <fullName evidence="2">LOB domain-containing protein</fullName>
    </recommendedName>
</protein>
<sequence>MAIGSGGEEQRHRHACAACKHQGKKCDENCLLAQYFPAEKAEEFNAVYKTFGVKNLTKMLKSVPNDHRKQAADTLIWEAMAWKEDPLQGPRGLYNRVIAELNILQQYHSARSVGLCGEHDLGVQEIKYQLSTGETSRSKEYQQADTGHRGWVAPPPGWVKINVDSSAPFGDYIGGGICRNSLGKCLFGFTVHQCQGSDELGAQFQAIIKGLIEAWTRCHRKIIIEINSLEVVHSITNGVRPQDHFIHLSKIKELLGRDWCCRVERVGNEANLCANWLATMFAHESPGDSFFEVPPISIASILEKDLAGVRGL</sequence>
<proteinExistence type="inferred from homology"/>
<dbReference type="EMBL" id="BPVZ01000118">
    <property type="protein sequence ID" value="GKV36791.1"/>
    <property type="molecule type" value="Genomic_DNA"/>
</dbReference>
<dbReference type="PROSITE" id="PS50891">
    <property type="entry name" value="LOB"/>
    <property type="match status" value="1"/>
</dbReference>
<evidence type="ECO:0000313" key="4">
    <source>
        <dbReference type="Proteomes" id="UP001054252"/>
    </source>
</evidence>
<dbReference type="Pfam" id="PF13456">
    <property type="entry name" value="RVT_3"/>
    <property type="match status" value="1"/>
</dbReference>
<dbReference type="Proteomes" id="UP001054252">
    <property type="component" value="Unassembled WGS sequence"/>
</dbReference>
<dbReference type="Gene3D" id="3.30.420.10">
    <property type="entry name" value="Ribonuclease H-like superfamily/Ribonuclease H"/>
    <property type="match status" value="1"/>
</dbReference>
<dbReference type="AlphaFoldDB" id="A0AAV5LIZ5"/>
<dbReference type="InterPro" id="IPR044730">
    <property type="entry name" value="RNase_H-like_dom_plant"/>
</dbReference>
<dbReference type="InterPro" id="IPR004883">
    <property type="entry name" value="LOB"/>
</dbReference>
<gene>
    <name evidence="3" type="ORF">SLEP1_g44884</name>
</gene>
<comment type="caution">
    <text evidence="3">The sequence shown here is derived from an EMBL/GenBank/DDBJ whole genome shotgun (WGS) entry which is preliminary data.</text>
</comment>
<keyword evidence="4" id="KW-1185">Reference proteome</keyword>
<dbReference type="CDD" id="cd06222">
    <property type="entry name" value="RNase_H_like"/>
    <property type="match status" value="1"/>
</dbReference>
<dbReference type="PANTHER" id="PTHR31301:SF165">
    <property type="entry name" value="LOB DOMAIN PROTEIN"/>
    <property type="match status" value="1"/>
</dbReference>
<accession>A0AAV5LIZ5</accession>
<dbReference type="GO" id="GO:0004523">
    <property type="term" value="F:RNA-DNA hybrid ribonuclease activity"/>
    <property type="evidence" value="ECO:0007669"/>
    <property type="project" value="InterPro"/>
</dbReference>